<evidence type="ECO:0000256" key="3">
    <source>
        <dbReference type="ARBA" id="ARBA00023163"/>
    </source>
</evidence>
<dbReference type="InterPro" id="IPR036388">
    <property type="entry name" value="WH-like_DNA-bd_sf"/>
</dbReference>
<dbReference type="PRINTS" id="PR00778">
    <property type="entry name" value="HTHARSR"/>
</dbReference>
<dbReference type="PANTHER" id="PTHR43132:SF2">
    <property type="entry name" value="ARSENICAL RESISTANCE OPERON REPRESSOR ARSR-RELATED"/>
    <property type="match status" value="1"/>
</dbReference>
<keyword evidence="6" id="KW-1185">Reference proteome</keyword>
<dbReference type="InterPro" id="IPR001845">
    <property type="entry name" value="HTH_ArsR_DNA-bd_dom"/>
</dbReference>
<dbReference type="InterPro" id="IPR011991">
    <property type="entry name" value="ArsR-like_HTH"/>
</dbReference>
<gene>
    <name evidence="5" type="ORF">ACFFIC_19240</name>
</gene>
<evidence type="ECO:0000313" key="5">
    <source>
        <dbReference type="EMBL" id="MFC0387660.1"/>
    </source>
</evidence>
<dbReference type="Gene3D" id="1.10.10.10">
    <property type="entry name" value="Winged helix-like DNA-binding domain superfamily/Winged helix DNA-binding domain"/>
    <property type="match status" value="1"/>
</dbReference>
<feature type="domain" description="HTH arsR-type" evidence="4">
    <location>
        <begin position="3"/>
        <end position="97"/>
    </location>
</feature>
<dbReference type="Proteomes" id="UP001589789">
    <property type="component" value="Unassembled WGS sequence"/>
</dbReference>
<evidence type="ECO:0000256" key="1">
    <source>
        <dbReference type="ARBA" id="ARBA00023015"/>
    </source>
</evidence>
<dbReference type="PROSITE" id="PS50987">
    <property type="entry name" value="HTH_ARSR_2"/>
    <property type="match status" value="1"/>
</dbReference>
<organism evidence="5 6">
    <name type="scientific">Muricoccus vinaceus</name>
    <dbReference type="NCBI Taxonomy" id="424704"/>
    <lineage>
        <taxon>Bacteria</taxon>
        <taxon>Pseudomonadati</taxon>
        <taxon>Pseudomonadota</taxon>
        <taxon>Alphaproteobacteria</taxon>
        <taxon>Acetobacterales</taxon>
        <taxon>Roseomonadaceae</taxon>
        <taxon>Muricoccus</taxon>
    </lineage>
</organism>
<dbReference type="Pfam" id="PF01022">
    <property type="entry name" value="HTH_5"/>
    <property type="match status" value="1"/>
</dbReference>
<dbReference type="RefSeq" id="WP_377053330.1">
    <property type="nucleotide sequence ID" value="NZ_JBHLVZ010000069.1"/>
</dbReference>
<accession>A0ABV6IVL8</accession>
<reference evidence="5 6" key="1">
    <citation type="submission" date="2024-09" db="EMBL/GenBank/DDBJ databases">
        <authorList>
            <person name="Sun Q."/>
            <person name="Mori K."/>
        </authorList>
    </citation>
    <scope>NUCLEOTIDE SEQUENCE [LARGE SCALE GENOMIC DNA]</scope>
    <source>
        <strain evidence="5 6">CCM 7468</strain>
    </source>
</reference>
<dbReference type="NCBIfam" id="NF033788">
    <property type="entry name" value="HTH_metalloreg"/>
    <property type="match status" value="1"/>
</dbReference>
<name>A0ABV6IVL8_9PROT</name>
<comment type="caution">
    <text evidence="5">The sequence shown here is derived from an EMBL/GenBank/DDBJ whole genome shotgun (WGS) entry which is preliminary data.</text>
</comment>
<dbReference type="SUPFAM" id="SSF46785">
    <property type="entry name" value="Winged helix' DNA-binding domain"/>
    <property type="match status" value="1"/>
</dbReference>
<evidence type="ECO:0000313" key="6">
    <source>
        <dbReference type="Proteomes" id="UP001589789"/>
    </source>
</evidence>
<sequence>MRLDSVEVAEGAALLRVLANPARLGIALHLLNGECSVGQIEEELGVKQPNLSQHLAEMRDAGLLVSRRESRMVFYRVTPGKAEQLLLCLRQGLGGEVPAALPAVQRKPVRNAPASTFAVVRKG</sequence>
<dbReference type="CDD" id="cd00090">
    <property type="entry name" value="HTH_ARSR"/>
    <property type="match status" value="1"/>
</dbReference>
<dbReference type="InterPro" id="IPR051011">
    <property type="entry name" value="Metal_resp_trans_reg"/>
</dbReference>
<protein>
    <submittedName>
        <fullName evidence="5">ArsR/SmtB family transcription factor</fullName>
    </submittedName>
</protein>
<keyword evidence="2" id="KW-0238">DNA-binding</keyword>
<keyword evidence="3" id="KW-0804">Transcription</keyword>
<evidence type="ECO:0000259" key="4">
    <source>
        <dbReference type="PROSITE" id="PS50987"/>
    </source>
</evidence>
<evidence type="ECO:0000256" key="2">
    <source>
        <dbReference type="ARBA" id="ARBA00023125"/>
    </source>
</evidence>
<dbReference type="EMBL" id="JBHLVZ010000069">
    <property type="protein sequence ID" value="MFC0387660.1"/>
    <property type="molecule type" value="Genomic_DNA"/>
</dbReference>
<dbReference type="SMART" id="SM00418">
    <property type="entry name" value="HTH_ARSR"/>
    <property type="match status" value="1"/>
</dbReference>
<dbReference type="PANTHER" id="PTHR43132">
    <property type="entry name" value="ARSENICAL RESISTANCE OPERON REPRESSOR ARSR-RELATED"/>
    <property type="match status" value="1"/>
</dbReference>
<keyword evidence="1" id="KW-0805">Transcription regulation</keyword>
<proteinExistence type="predicted"/>
<dbReference type="InterPro" id="IPR036390">
    <property type="entry name" value="WH_DNA-bd_sf"/>
</dbReference>